<name>G0A866_COLFT</name>
<reference evidence="1 2" key="2">
    <citation type="journal article" date="2006" name="J. Microbiol. Methods">
        <title>Genomic flank-sequencing of plasposon insertion sites for rapid identification of functional genes.</title>
        <authorList>
            <person name="Leveau J.H."/>
            <person name="Gerards S."/>
            <person name="Fritsche K."/>
            <person name="Zondag G."/>
            <person name="van Veen J.A."/>
        </authorList>
    </citation>
    <scope>NUCLEOTIDE SEQUENCE [LARGE SCALE GENOMIC DNA]</scope>
    <source>
        <strain evidence="1 2">Ter331</strain>
    </source>
</reference>
<gene>
    <name evidence="1" type="ordered locus">CFU_0301</name>
</gene>
<reference evidence="1 2" key="4">
    <citation type="journal article" date="2010" name="Environ. Microbiol.">
        <title>The bacterial genus Collimonas: mycophagy, weathering and other adaptive solutions to life in oligotrophic soil environments.</title>
        <authorList>
            <person name="Leveau J.H."/>
            <person name="Uroz S."/>
            <person name="de Boer W."/>
        </authorList>
    </citation>
    <scope>NUCLEOTIDE SEQUENCE [LARGE SCALE GENOMIC DNA]</scope>
    <source>
        <strain evidence="1 2">Ter331</strain>
    </source>
</reference>
<dbReference type="EMBL" id="CP002745">
    <property type="protein sequence ID" value="AEK60139.1"/>
    <property type="molecule type" value="Genomic_DNA"/>
</dbReference>
<evidence type="ECO:0000313" key="1">
    <source>
        <dbReference type="EMBL" id="AEK60139.1"/>
    </source>
</evidence>
<evidence type="ECO:0000313" key="2">
    <source>
        <dbReference type="Proteomes" id="UP000008392"/>
    </source>
</evidence>
<dbReference type="eggNOG" id="COG4320">
    <property type="taxonomic scope" value="Bacteria"/>
</dbReference>
<reference evidence="2" key="6">
    <citation type="submission" date="2011-05" db="EMBL/GenBank/DDBJ databases">
        <title>Complete sequence of Collimonas fungivorans Ter331.</title>
        <authorList>
            <person name="Leveau J.H."/>
        </authorList>
    </citation>
    <scope>NUCLEOTIDE SEQUENCE [LARGE SCALE GENOMIC DNA]</scope>
    <source>
        <strain evidence="2">Ter331</strain>
    </source>
</reference>
<dbReference type="HOGENOM" id="CLU_698041_0_0_4"/>
<dbReference type="PANTHER" id="PTHR39441">
    <property type="entry name" value="DUF2252 DOMAIN-CONTAINING PROTEIN"/>
    <property type="match status" value="1"/>
</dbReference>
<dbReference type="KEGG" id="cfu:CFU_0301"/>
<dbReference type="InterPro" id="IPR018721">
    <property type="entry name" value="DUF2252"/>
</dbReference>
<reference evidence="1 2" key="3">
    <citation type="journal article" date="2008" name="FEMS Microbiol. Ecol.">
        <title>Identification and characterization of genes underlying chitinolysis in Collimonas fungivorans Ter331.</title>
        <authorList>
            <person name="Fritsche K."/>
            <person name="de Boer W."/>
            <person name="Gerards S."/>
            <person name="van den Berg M."/>
            <person name="van Veen J.A."/>
            <person name="Leveau J.H."/>
        </authorList>
    </citation>
    <scope>NUCLEOTIDE SEQUENCE [LARGE SCALE GENOMIC DNA]</scope>
    <source>
        <strain evidence="1 2">Ter331</strain>
    </source>
</reference>
<sequence length="396" mass="44521">MKIPEPGDRKKELTARRNQKMARSLHAYMRGTTAHYYEWLNGQRSDLLPRGPDIWICGDCHLGNLGPLANASGQVDVQIRDFDQAVIGNPAYDLVRLAMSLAAAARGSMLPGIVTVHMLEHLMEGYEQALIQRGKRTVVQKPEEIKTAVRGADQRSWKKMAKQQVIDAQPAIPLGKNFWPLSQDEKNSLATLFESREVLHLIATLRSHEDDGKPKILDAAYWVKGCSSLGPLRYAVLLQTKGEKPCLIDIKEAVRALAPHAEDAVMPRDNARRVLDGARHLSPALGKRMAPHHLAGHSVFVRELLPQDLKLDIDQLHKEDAITMARYLAYVVGRSHASQMDMATRKEWRRELGLDRRKSLAAPSWLWSCVVKLIAHQETGYLEHCRKYVSGAETRP</sequence>
<reference evidence="1 2" key="1">
    <citation type="journal article" date="2004" name="Environ. Microbiol.">
        <title>Phylogeny-function analysis of (meta)genomic libraries: screening for expression of ribosomal RNA genes by large-insert library fluorescent in situ hybridization (LIL-FISH).</title>
        <authorList>
            <person name="Leveau J.H."/>
            <person name="Gerards S."/>
            <person name="de Boer W."/>
            <person name="van Veen J.A."/>
        </authorList>
    </citation>
    <scope>NUCLEOTIDE SEQUENCE [LARGE SCALE GENOMIC DNA]</scope>
    <source>
        <strain evidence="1 2">Ter331</strain>
    </source>
</reference>
<protein>
    <recommendedName>
        <fullName evidence="3">DUF2252 domain-containing protein</fullName>
    </recommendedName>
</protein>
<accession>G0A866</accession>
<reference evidence="1 2" key="5">
    <citation type="journal article" date="2011" name="ISME J.">
        <title>Dual transcriptional profiling of a bacterial/fungal confrontation: Collimonas fungivorans versus Aspergillus niger.</title>
        <authorList>
            <person name="Mela F."/>
            <person name="Fritsche K."/>
            <person name="de Boer W."/>
            <person name="van Veen J.A."/>
            <person name="de Graaff L.H."/>
            <person name="van den Berg M."/>
            <person name="Leveau J.H."/>
        </authorList>
    </citation>
    <scope>NUCLEOTIDE SEQUENCE [LARGE SCALE GENOMIC DNA]</scope>
    <source>
        <strain evidence="1 2">Ter331</strain>
    </source>
</reference>
<proteinExistence type="predicted"/>
<organism evidence="1 2">
    <name type="scientific">Collimonas fungivorans (strain Ter331)</name>
    <dbReference type="NCBI Taxonomy" id="1005048"/>
    <lineage>
        <taxon>Bacteria</taxon>
        <taxon>Pseudomonadati</taxon>
        <taxon>Pseudomonadota</taxon>
        <taxon>Betaproteobacteria</taxon>
        <taxon>Burkholderiales</taxon>
        <taxon>Oxalobacteraceae</taxon>
        <taxon>Collimonas</taxon>
    </lineage>
</organism>
<dbReference type="Pfam" id="PF10009">
    <property type="entry name" value="DUF2252"/>
    <property type="match status" value="1"/>
</dbReference>
<dbReference type="InterPro" id="IPR011009">
    <property type="entry name" value="Kinase-like_dom_sf"/>
</dbReference>
<dbReference type="Proteomes" id="UP000008392">
    <property type="component" value="Chromosome"/>
</dbReference>
<dbReference type="PANTHER" id="PTHR39441:SF1">
    <property type="entry name" value="DUF2252 DOMAIN-CONTAINING PROTEIN"/>
    <property type="match status" value="1"/>
</dbReference>
<dbReference type="AlphaFoldDB" id="G0A866"/>
<dbReference type="SUPFAM" id="SSF56112">
    <property type="entry name" value="Protein kinase-like (PK-like)"/>
    <property type="match status" value="1"/>
</dbReference>
<keyword evidence="2" id="KW-1185">Reference proteome</keyword>
<dbReference type="STRING" id="1005048.CFU_0301"/>
<dbReference type="RefSeq" id="WP_014004294.1">
    <property type="nucleotide sequence ID" value="NC_015856.1"/>
</dbReference>
<evidence type="ECO:0008006" key="3">
    <source>
        <dbReference type="Google" id="ProtNLM"/>
    </source>
</evidence>